<accession>A0AAE1QIX7</accession>
<proteinExistence type="predicted"/>
<sequence length="85" mass="9134">MKDPTTSAVVVVAVSLAAPQGSISDNLRTAIELQRILSVGSSAQATTPEERAKDYQTTAQSLDLTLNFLQQLSSVWKSNADQIQE</sequence>
<comment type="caution">
    <text evidence="1">The sequence shown here is derived from an EMBL/GenBank/DDBJ whole genome shotgun (WGS) entry which is preliminary data.</text>
</comment>
<organism evidence="1 2">
    <name type="scientific">Petrolisthes manimaculis</name>
    <dbReference type="NCBI Taxonomy" id="1843537"/>
    <lineage>
        <taxon>Eukaryota</taxon>
        <taxon>Metazoa</taxon>
        <taxon>Ecdysozoa</taxon>
        <taxon>Arthropoda</taxon>
        <taxon>Crustacea</taxon>
        <taxon>Multicrustacea</taxon>
        <taxon>Malacostraca</taxon>
        <taxon>Eumalacostraca</taxon>
        <taxon>Eucarida</taxon>
        <taxon>Decapoda</taxon>
        <taxon>Pleocyemata</taxon>
        <taxon>Anomura</taxon>
        <taxon>Galatheoidea</taxon>
        <taxon>Porcellanidae</taxon>
        <taxon>Petrolisthes</taxon>
    </lineage>
</organism>
<name>A0AAE1QIX7_9EUCA</name>
<evidence type="ECO:0000313" key="2">
    <source>
        <dbReference type="Proteomes" id="UP001292094"/>
    </source>
</evidence>
<protein>
    <submittedName>
        <fullName evidence="1">Uncharacterized protein</fullName>
    </submittedName>
</protein>
<dbReference type="Proteomes" id="UP001292094">
    <property type="component" value="Unassembled WGS sequence"/>
</dbReference>
<dbReference type="EMBL" id="JAWZYT010000140">
    <property type="protein sequence ID" value="KAK4327586.1"/>
    <property type="molecule type" value="Genomic_DNA"/>
</dbReference>
<evidence type="ECO:0000313" key="1">
    <source>
        <dbReference type="EMBL" id="KAK4327586.1"/>
    </source>
</evidence>
<gene>
    <name evidence="1" type="ORF">Pmani_001943</name>
</gene>
<dbReference type="AlphaFoldDB" id="A0AAE1QIX7"/>
<reference evidence="1" key="1">
    <citation type="submission" date="2023-11" db="EMBL/GenBank/DDBJ databases">
        <title>Genome assemblies of two species of porcelain crab, Petrolisthes cinctipes and Petrolisthes manimaculis (Anomura: Porcellanidae).</title>
        <authorList>
            <person name="Angst P."/>
        </authorList>
    </citation>
    <scope>NUCLEOTIDE SEQUENCE</scope>
    <source>
        <strain evidence="1">PB745_02</strain>
        <tissue evidence="1">Gill</tissue>
    </source>
</reference>
<keyword evidence="2" id="KW-1185">Reference proteome</keyword>